<evidence type="ECO:0000256" key="2">
    <source>
        <dbReference type="ARBA" id="ARBA00022771"/>
    </source>
</evidence>
<reference evidence="8" key="1">
    <citation type="submission" date="2025-08" db="UniProtKB">
        <authorList>
            <consortium name="RefSeq"/>
        </authorList>
    </citation>
    <scope>IDENTIFICATION</scope>
</reference>
<dbReference type="GeneID" id="120274536"/>
<evidence type="ECO:0000256" key="3">
    <source>
        <dbReference type="ARBA" id="ARBA00022833"/>
    </source>
</evidence>
<dbReference type="AlphaFoldDB" id="A0AB40CE03"/>
<organism evidence="7 8">
    <name type="scientific">Dioscorea cayennensis subsp. rotundata</name>
    <name type="common">White Guinea yam</name>
    <name type="synonym">Dioscorea rotundata</name>
    <dbReference type="NCBI Taxonomy" id="55577"/>
    <lineage>
        <taxon>Eukaryota</taxon>
        <taxon>Viridiplantae</taxon>
        <taxon>Streptophyta</taxon>
        <taxon>Embryophyta</taxon>
        <taxon>Tracheophyta</taxon>
        <taxon>Spermatophyta</taxon>
        <taxon>Magnoliopsida</taxon>
        <taxon>Liliopsida</taxon>
        <taxon>Dioscoreales</taxon>
        <taxon>Dioscoreaceae</taxon>
        <taxon>Dioscorea</taxon>
    </lineage>
</organism>
<evidence type="ECO:0000256" key="5">
    <source>
        <dbReference type="SAM" id="MobiDB-lite"/>
    </source>
</evidence>
<evidence type="ECO:0000313" key="8">
    <source>
        <dbReference type="RefSeq" id="XP_039137011.1"/>
    </source>
</evidence>
<dbReference type="GO" id="GO:0008270">
    <property type="term" value="F:zinc ion binding"/>
    <property type="evidence" value="ECO:0007669"/>
    <property type="project" value="UniProtKB-KW"/>
</dbReference>
<dbReference type="SMART" id="SM00184">
    <property type="entry name" value="RING"/>
    <property type="match status" value="1"/>
</dbReference>
<evidence type="ECO:0000256" key="1">
    <source>
        <dbReference type="ARBA" id="ARBA00022723"/>
    </source>
</evidence>
<dbReference type="Gene3D" id="3.30.40.10">
    <property type="entry name" value="Zinc/RING finger domain, C3HC4 (zinc finger)"/>
    <property type="match status" value="1"/>
</dbReference>
<dbReference type="GO" id="GO:0016567">
    <property type="term" value="P:protein ubiquitination"/>
    <property type="evidence" value="ECO:0007669"/>
    <property type="project" value="TreeGrafter"/>
</dbReference>
<accession>A0AB40CE03</accession>
<feature type="compositionally biased region" description="Basic and acidic residues" evidence="5">
    <location>
        <begin position="18"/>
        <end position="30"/>
    </location>
</feature>
<dbReference type="Pfam" id="PF13639">
    <property type="entry name" value="zf-RING_2"/>
    <property type="match status" value="1"/>
</dbReference>
<feature type="region of interest" description="Disordered" evidence="5">
    <location>
        <begin position="1"/>
        <end position="47"/>
    </location>
</feature>
<protein>
    <submittedName>
        <fullName evidence="8">E3 ubiquitin-protein ligase RNF115-like</fullName>
    </submittedName>
</protein>
<dbReference type="InterPro" id="IPR001841">
    <property type="entry name" value="Znf_RING"/>
</dbReference>
<proteinExistence type="predicted"/>
<name>A0AB40CE03_DIOCR</name>
<keyword evidence="3" id="KW-0862">Zinc</keyword>
<gene>
    <name evidence="8" type="primary">LOC120274536</name>
</gene>
<sequence>MLPGVELARRRRVHHHHYDLPRRAPADPKPVRYAATAPTPPDRSDMDEPALLARARLEEKLRRFSGPPRWKNNNKAEVRNERVEREAERNSSEDQKVGSTSLVMLKRRDSRVNVCAVCLDEVEMLRSSVQRIYKKKEIIKLPCSHIYHSDCLLPWLANNSHCPCCRTIVPSSFIL</sequence>
<dbReference type="GO" id="GO:0061630">
    <property type="term" value="F:ubiquitin protein ligase activity"/>
    <property type="evidence" value="ECO:0007669"/>
    <property type="project" value="TreeGrafter"/>
</dbReference>
<evidence type="ECO:0000256" key="4">
    <source>
        <dbReference type="PROSITE-ProRule" id="PRU00175"/>
    </source>
</evidence>
<dbReference type="Proteomes" id="UP001515500">
    <property type="component" value="Chromosome 13"/>
</dbReference>
<dbReference type="PANTHER" id="PTHR15710">
    <property type="entry name" value="E3 UBIQUITIN-PROTEIN LIGASE PRAJA"/>
    <property type="match status" value="1"/>
</dbReference>
<dbReference type="InterPro" id="IPR013083">
    <property type="entry name" value="Znf_RING/FYVE/PHD"/>
</dbReference>
<dbReference type="GO" id="GO:0005737">
    <property type="term" value="C:cytoplasm"/>
    <property type="evidence" value="ECO:0007669"/>
    <property type="project" value="TreeGrafter"/>
</dbReference>
<dbReference type="PROSITE" id="PS50089">
    <property type="entry name" value="ZF_RING_2"/>
    <property type="match status" value="1"/>
</dbReference>
<dbReference type="CDD" id="cd16454">
    <property type="entry name" value="RING-H2_PA-TM-RING"/>
    <property type="match status" value="1"/>
</dbReference>
<evidence type="ECO:0000313" key="7">
    <source>
        <dbReference type="Proteomes" id="UP001515500"/>
    </source>
</evidence>
<dbReference type="RefSeq" id="XP_039137011.1">
    <property type="nucleotide sequence ID" value="XM_039281077.1"/>
</dbReference>
<feature type="domain" description="RING-type" evidence="6">
    <location>
        <begin position="115"/>
        <end position="166"/>
    </location>
</feature>
<evidence type="ECO:0000259" key="6">
    <source>
        <dbReference type="PROSITE" id="PS50089"/>
    </source>
</evidence>
<feature type="region of interest" description="Disordered" evidence="5">
    <location>
        <begin position="64"/>
        <end position="95"/>
    </location>
</feature>
<feature type="compositionally biased region" description="Basic and acidic residues" evidence="5">
    <location>
        <begin position="74"/>
        <end position="95"/>
    </location>
</feature>
<keyword evidence="1" id="KW-0479">Metal-binding</keyword>
<dbReference type="PANTHER" id="PTHR15710:SF243">
    <property type="entry name" value="E3 UBIQUITIN-PROTEIN LIGASE PRAJA-2 ISOFORM X1"/>
    <property type="match status" value="1"/>
</dbReference>
<keyword evidence="2 4" id="KW-0863">Zinc-finger</keyword>
<dbReference type="SUPFAM" id="SSF57850">
    <property type="entry name" value="RING/U-box"/>
    <property type="match status" value="1"/>
</dbReference>
<keyword evidence="7" id="KW-1185">Reference proteome</keyword>